<evidence type="ECO:0000256" key="2">
    <source>
        <dbReference type="ARBA" id="ARBA00009475"/>
    </source>
</evidence>
<evidence type="ECO:0000259" key="10">
    <source>
        <dbReference type="SMART" id="SM01368"/>
    </source>
</evidence>
<dbReference type="SMART" id="SM01367">
    <property type="entry name" value="DUF3452"/>
    <property type="match status" value="1"/>
</dbReference>
<evidence type="ECO:0000256" key="4">
    <source>
        <dbReference type="ARBA" id="ARBA00023015"/>
    </source>
</evidence>
<keyword evidence="6" id="KW-0539">Nucleus</keyword>
<keyword evidence="3" id="KW-0678">Repressor</keyword>
<dbReference type="InterPro" id="IPR015030">
    <property type="entry name" value="RB_C"/>
</dbReference>
<dbReference type="Pfam" id="PF01857">
    <property type="entry name" value="RB_B"/>
    <property type="match status" value="1"/>
</dbReference>
<feature type="compositionally biased region" description="Polar residues" evidence="8">
    <location>
        <begin position="770"/>
        <end position="779"/>
    </location>
</feature>
<dbReference type="Gene3D" id="1.10.472.10">
    <property type="entry name" value="Cyclin-like"/>
    <property type="match status" value="3"/>
</dbReference>
<keyword evidence="5" id="KW-0804">Transcription</keyword>
<evidence type="ECO:0000256" key="8">
    <source>
        <dbReference type="SAM" id="MobiDB-lite"/>
    </source>
</evidence>
<dbReference type="Pfam" id="PF01858">
    <property type="entry name" value="RB_A"/>
    <property type="match status" value="1"/>
</dbReference>
<accession>K1Q8Z2</accession>
<dbReference type="Pfam" id="PF11934">
    <property type="entry name" value="DUF3452"/>
    <property type="match status" value="1"/>
</dbReference>
<feature type="compositionally biased region" description="Pro residues" evidence="8">
    <location>
        <begin position="892"/>
        <end position="902"/>
    </location>
</feature>
<dbReference type="GO" id="GO:0000977">
    <property type="term" value="F:RNA polymerase II transcription regulatory region sequence-specific DNA binding"/>
    <property type="evidence" value="ECO:0007669"/>
    <property type="project" value="TreeGrafter"/>
</dbReference>
<evidence type="ECO:0000256" key="7">
    <source>
        <dbReference type="ARBA" id="ARBA00023306"/>
    </source>
</evidence>
<dbReference type="InterPro" id="IPR002719">
    <property type="entry name" value="RB_B"/>
</dbReference>
<gene>
    <name evidence="12" type="ORF">CGI_10021933</name>
</gene>
<dbReference type="EMBL" id="JH818019">
    <property type="protein sequence ID" value="EKC30423.1"/>
    <property type="molecule type" value="Genomic_DNA"/>
</dbReference>
<dbReference type="PANTHER" id="PTHR13742:SF17">
    <property type="entry name" value="RE32990P-RELATED"/>
    <property type="match status" value="1"/>
</dbReference>
<evidence type="ECO:0000256" key="1">
    <source>
        <dbReference type="ARBA" id="ARBA00004123"/>
    </source>
</evidence>
<dbReference type="FunFam" id="1.10.472.10:FF:000035">
    <property type="entry name" value="RB transcriptional corepressor-like 1"/>
    <property type="match status" value="1"/>
</dbReference>
<organism evidence="12">
    <name type="scientific">Magallana gigas</name>
    <name type="common">Pacific oyster</name>
    <name type="synonym">Crassostrea gigas</name>
    <dbReference type="NCBI Taxonomy" id="29159"/>
    <lineage>
        <taxon>Eukaryota</taxon>
        <taxon>Metazoa</taxon>
        <taxon>Spiralia</taxon>
        <taxon>Lophotrochozoa</taxon>
        <taxon>Mollusca</taxon>
        <taxon>Bivalvia</taxon>
        <taxon>Autobranchia</taxon>
        <taxon>Pteriomorphia</taxon>
        <taxon>Ostreida</taxon>
        <taxon>Ostreoidea</taxon>
        <taxon>Ostreidae</taxon>
        <taxon>Magallana</taxon>
    </lineage>
</organism>
<feature type="compositionally biased region" description="Low complexity" evidence="8">
    <location>
        <begin position="780"/>
        <end position="796"/>
    </location>
</feature>
<feature type="region of interest" description="Disordered" evidence="8">
    <location>
        <begin position="943"/>
        <end position="966"/>
    </location>
</feature>
<evidence type="ECO:0000256" key="6">
    <source>
        <dbReference type="ARBA" id="ARBA00023242"/>
    </source>
</evidence>
<feature type="domain" description="Retinoblastoma-associated protein C-terminal" evidence="11">
    <location>
        <begin position="941"/>
        <end position="1070"/>
    </location>
</feature>
<dbReference type="HOGENOM" id="CLU_008943_0_1_1"/>
<dbReference type="GO" id="GO:0030154">
    <property type="term" value="P:cell differentiation"/>
    <property type="evidence" value="ECO:0007669"/>
    <property type="project" value="TreeGrafter"/>
</dbReference>
<dbReference type="FunCoup" id="K1Q8Z2">
    <property type="interactions" value="1486"/>
</dbReference>
<evidence type="ECO:0000256" key="5">
    <source>
        <dbReference type="ARBA" id="ARBA00023163"/>
    </source>
</evidence>
<feature type="compositionally biased region" description="Basic and acidic residues" evidence="8">
    <location>
        <begin position="872"/>
        <end position="882"/>
    </location>
</feature>
<comment type="subcellular location">
    <subcellularLocation>
        <location evidence="1">Nucleus</location>
    </subcellularLocation>
</comment>
<dbReference type="Gene3D" id="1.10.472.140">
    <property type="match status" value="1"/>
</dbReference>
<feature type="region of interest" description="Disordered" evidence="8">
    <location>
        <begin position="728"/>
        <end position="796"/>
    </location>
</feature>
<evidence type="ECO:0000259" key="9">
    <source>
        <dbReference type="SMART" id="SM01367"/>
    </source>
</evidence>
<dbReference type="GO" id="GO:0005634">
    <property type="term" value="C:nucleus"/>
    <property type="evidence" value="ECO:0007669"/>
    <property type="project" value="UniProtKB-SubCell"/>
</dbReference>
<sequence>MEPTEETDDAVERRYNELCLDLNMDKGTKEEAWESYQKIKTKYTLEGDQMHWLACALYEACRKSVTPTVGRGTMEGNGVSLTRLLRSAKFSLIQFFNKMKKWSDMAGLPQEFIDKVNKLERNFAVSTVIFKKFEPIFSDIFQHPTDSHQNKQNRNKKQRRMPCTSTEVFNFCWTMFIQVKGHFPAISDDLVNSYHLLLCCLDWFYANALMGGRKDLLNPSFEGLPEDFGNRDWKPPTESPCLIKYLCDKHEGLEIEAKVIKEHWWKPHIKKLFDKKILKGKPDTLSAVLEVGNFDANKKSINEAYEDYPLNYSSKSMNSEYEAYVLSVGDFDERVFLGSEADEEIGTPTKYRDEGTGELAERLQMKANLQQHIDEVGAGLWGEAVRGLAAVQLGSVVMGFGVPAFKSYGALRDSHLMGRKKTKIYQGINIGKLPAAIKPIQALLAYEDQFPYGLKNLPKPNFLCPTDSAASVFPTNSLAPSTPLTGRRYLKDKDPSTTPVSTATQSVSKLQTLLLGRKALPSDDLLDILSEIGTDPKTRIMERVTEMGEIFCAHYVKETDDHAGSQIDFAKKRLQLGECLYYKLLESILYTEKKRNDSKEGKAALATLMEQDIFHRTLFACCLEIVIFSYNSQRSFPWIVEIFNLSPYHFYKVIEIIIRTEEGFSRDVVKHLNHIEESILESLAWKSESPLWDAIKESSVPGCEDVVLPNEQDVMKTTVKHPAVIRVTETQPQQQQQRKDVLMSPPAGVSAADRFSSPSPGSAKRRLFSVLTQPQETPVSSAENSSTEGSSSSTKTTQIIAFQQAQTNDGRQVCDHSQSFTDIMRCYRLQPQAESHVYRSVLLKCRTRRKSGGSDSSKNDTSGQSSPVNVENVEKKRSEKLSSMRSTSTLPTPHPGSHPPTPTILVHSATGSEEGEERGDLIMFYNRVFVEKVKKFAQKFSAQKNSKDIPPLSPLPVVKSQSASPRRVSSKHSIYLSPHKPTLHATPMATGLSYSFQKSPAKDLRAINNMIKMKDFREGKKLLGKRQLDVHMEEEDGPQTKQLCTGFSFLKRLQNVSSERQEASILNLDYTTK</sequence>
<comment type="similarity">
    <text evidence="2">Belongs to the retinoblastoma protein (RB) family.</text>
</comment>
<keyword evidence="7" id="KW-0131">Cell cycle</keyword>
<dbReference type="SMART" id="SM01368">
    <property type="entry name" value="RB_A"/>
    <property type="match status" value="1"/>
</dbReference>
<feature type="domain" description="Retinoblastoma-associated protein A-box" evidence="10">
    <location>
        <begin position="498"/>
        <end position="695"/>
    </location>
</feature>
<proteinExistence type="inferred from homology"/>
<dbReference type="SUPFAM" id="SSF47954">
    <property type="entry name" value="Cyclin-like"/>
    <property type="match status" value="2"/>
</dbReference>
<reference evidence="12" key="1">
    <citation type="journal article" date="2012" name="Nature">
        <title>The oyster genome reveals stress adaptation and complexity of shell formation.</title>
        <authorList>
            <person name="Zhang G."/>
            <person name="Fang X."/>
            <person name="Guo X."/>
            <person name="Li L."/>
            <person name="Luo R."/>
            <person name="Xu F."/>
            <person name="Yang P."/>
            <person name="Zhang L."/>
            <person name="Wang X."/>
            <person name="Qi H."/>
            <person name="Xiong Z."/>
            <person name="Que H."/>
            <person name="Xie Y."/>
            <person name="Holland P.W."/>
            <person name="Paps J."/>
            <person name="Zhu Y."/>
            <person name="Wu F."/>
            <person name="Chen Y."/>
            <person name="Wang J."/>
            <person name="Peng C."/>
            <person name="Meng J."/>
            <person name="Yang L."/>
            <person name="Liu J."/>
            <person name="Wen B."/>
            <person name="Zhang N."/>
            <person name="Huang Z."/>
            <person name="Zhu Q."/>
            <person name="Feng Y."/>
            <person name="Mount A."/>
            <person name="Hedgecock D."/>
            <person name="Xu Z."/>
            <person name="Liu Y."/>
            <person name="Domazet-Loso T."/>
            <person name="Du Y."/>
            <person name="Sun X."/>
            <person name="Zhang S."/>
            <person name="Liu B."/>
            <person name="Cheng P."/>
            <person name="Jiang X."/>
            <person name="Li J."/>
            <person name="Fan D."/>
            <person name="Wang W."/>
            <person name="Fu W."/>
            <person name="Wang T."/>
            <person name="Wang B."/>
            <person name="Zhang J."/>
            <person name="Peng Z."/>
            <person name="Li Y."/>
            <person name="Li N."/>
            <person name="Wang J."/>
            <person name="Chen M."/>
            <person name="He Y."/>
            <person name="Tan F."/>
            <person name="Song X."/>
            <person name="Zheng Q."/>
            <person name="Huang R."/>
            <person name="Yang H."/>
            <person name="Du X."/>
            <person name="Chen L."/>
            <person name="Yang M."/>
            <person name="Gaffney P.M."/>
            <person name="Wang S."/>
            <person name="Luo L."/>
            <person name="She Z."/>
            <person name="Ming Y."/>
            <person name="Huang W."/>
            <person name="Zhang S."/>
            <person name="Huang B."/>
            <person name="Zhang Y."/>
            <person name="Qu T."/>
            <person name="Ni P."/>
            <person name="Miao G."/>
            <person name="Wang J."/>
            <person name="Wang Q."/>
            <person name="Steinberg C.E."/>
            <person name="Wang H."/>
            <person name="Li N."/>
            <person name="Qian L."/>
            <person name="Zhang G."/>
            <person name="Li Y."/>
            <person name="Yang H."/>
            <person name="Liu X."/>
            <person name="Wang J."/>
            <person name="Yin Y."/>
            <person name="Wang J."/>
        </authorList>
    </citation>
    <scope>NUCLEOTIDE SEQUENCE [LARGE SCALE GENOMIC DNA]</scope>
    <source>
        <strain evidence="12">05x7-T-G4-1.051#20</strain>
    </source>
</reference>
<dbReference type="InParanoid" id="K1Q8Z2"/>
<dbReference type="GO" id="GO:2000134">
    <property type="term" value="P:negative regulation of G1/S transition of mitotic cell cycle"/>
    <property type="evidence" value="ECO:0007669"/>
    <property type="project" value="TreeGrafter"/>
</dbReference>
<dbReference type="FunFam" id="1.10.472.10:FF:000082">
    <property type="entry name" value="retinoblastoma-like protein 1 isoform X1"/>
    <property type="match status" value="1"/>
</dbReference>
<feature type="domain" description="Retinoblastoma-associated protein N-terminal" evidence="9">
    <location>
        <begin position="64"/>
        <end position="207"/>
    </location>
</feature>
<protein>
    <submittedName>
        <fullName evidence="12">Retinoblastoma-like protein 1</fullName>
    </submittedName>
</protein>
<feature type="compositionally biased region" description="Polar residues" evidence="8">
    <location>
        <begin position="853"/>
        <end position="869"/>
    </location>
</feature>
<name>K1Q8Z2_MAGGI</name>
<dbReference type="InterPro" id="IPR002720">
    <property type="entry name" value="RB_A"/>
</dbReference>
<feature type="region of interest" description="Disordered" evidence="8">
    <location>
        <begin position="848"/>
        <end position="912"/>
    </location>
</feature>
<dbReference type="GO" id="GO:0006357">
    <property type="term" value="P:regulation of transcription by RNA polymerase II"/>
    <property type="evidence" value="ECO:0007669"/>
    <property type="project" value="InterPro"/>
</dbReference>
<dbReference type="PANTHER" id="PTHR13742">
    <property type="entry name" value="RETINOBLASTOMA-ASSOCIATED PROTEIN RB -RELATED"/>
    <property type="match status" value="1"/>
</dbReference>
<dbReference type="AlphaFoldDB" id="K1Q8Z2"/>
<dbReference type="GO" id="GO:0005667">
    <property type="term" value="C:transcription regulator complex"/>
    <property type="evidence" value="ECO:0007669"/>
    <property type="project" value="TreeGrafter"/>
</dbReference>
<dbReference type="InterPro" id="IPR028309">
    <property type="entry name" value="RB_fam"/>
</dbReference>
<dbReference type="SMART" id="SM01369">
    <property type="entry name" value="Rb_C"/>
    <property type="match status" value="1"/>
</dbReference>
<dbReference type="InterPro" id="IPR024599">
    <property type="entry name" value="RB_N"/>
</dbReference>
<evidence type="ECO:0000259" key="11">
    <source>
        <dbReference type="SMART" id="SM01369"/>
    </source>
</evidence>
<keyword evidence="4" id="KW-0805">Transcription regulation</keyword>
<dbReference type="GO" id="GO:0000785">
    <property type="term" value="C:chromatin"/>
    <property type="evidence" value="ECO:0007669"/>
    <property type="project" value="TreeGrafter"/>
</dbReference>
<dbReference type="InterPro" id="IPR036915">
    <property type="entry name" value="Cyclin-like_sf"/>
</dbReference>
<evidence type="ECO:0000256" key="3">
    <source>
        <dbReference type="ARBA" id="ARBA00022491"/>
    </source>
</evidence>
<evidence type="ECO:0000313" key="12">
    <source>
        <dbReference type="EMBL" id="EKC30423.1"/>
    </source>
</evidence>